<keyword evidence="1" id="KW-1133">Transmembrane helix</keyword>
<keyword evidence="1" id="KW-0472">Membrane</keyword>
<dbReference type="KEGG" id="gms:SOIL9_51660"/>
<name>A0A6P2CTS2_9BACT</name>
<dbReference type="Proteomes" id="UP000464178">
    <property type="component" value="Chromosome"/>
</dbReference>
<dbReference type="EMBL" id="LR593886">
    <property type="protein sequence ID" value="VTR92548.1"/>
    <property type="molecule type" value="Genomic_DNA"/>
</dbReference>
<accession>A0A6P2CTS2</accession>
<keyword evidence="1" id="KW-0812">Transmembrane</keyword>
<dbReference type="AlphaFoldDB" id="A0A6P2CTS2"/>
<evidence type="ECO:0000256" key="1">
    <source>
        <dbReference type="SAM" id="Phobius"/>
    </source>
</evidence>
<evidence type="ECO:0000313" key="2">
    <source>
        <dbReference type="EMBL" id="VTR92548.1"/>
    </source>
</evidence>
<sequence length="87" mass="9805">MTFFTLATYDLIGVAGVSPLAIVRWITERRSGGYLDGINDKLPGWCSTMAAVQRFHREYSARLAAKKKEIARLAFTKKVAVLRSTRR</sequence>
<reference evidence="2 3" key="1">
    <citation type="submission" date="2019-05" db="EMBL/GenBank/DDBJ databases">
        <authorList>
            <consortium name="Science for Life Laboratories"/>
        </authorList>
    </citation>
    <scope>NUCLEOTIDE SEQUENCE [LARGE SCALE GENOMIC DNA]</scope>
    <source>
        <strain evidence="2">Soil9</strain>
    </source>
</reference>
<proteinExistence type="predicted"/>
<evidence type="ECO:0000313" key="3">
    <source>
        <dbReference type="Proteomes" id="UP000464178"/>
    </source>
</evidence>
<protein>
    <submittedName>
        <fullName evidence="2">Uncharacterized protein</fullName>
    </submittedName>
</protein>
<organism evidence="2 3">
    <name type="scientific">Gemmata massiliana</name>
    <dbReference type="NCBI Taxonomy" id="1210884"/>
    <lineage>
        <taxon>Bacteria</taxon>
        <taxon>Pseudomonadati</taxon>
        <taxon>Planctomycetota</taxon>
        <taxon>Planctomycetia</taxon>
        <taxon>Gemmatales</taxon>
        <taxon>Gemmataceae</taxon>
        <taxon>Gemmata</taxon>
    </lineage>
</organism>
<keyword evidence="3" id="KW-1185">Reference proteome</keyword>
<gene>
    <name evidence="2" type="ORF">SOIL9_51660</name>
</gene>
<feature type="transmembrane region" description="Helical" evidence="1">
    <location>
        <begin position="6"/>
        <end position="26"/>
    </location>
</feature>